<dbReference type="CDD" id="cd11304">
    <property type="entry name" value="Cadherin_repeat"/>
    <property type="match status" value="3"/>
</dbReference>
<dbReference type="InterPro" id="IPR020894">
    <property type="entry name" value="Cadherin_CS"/>
</dbReference>
<evidence type="ECO:0000256" key="3">
    <source>
        <dbReference type="ARBA" id="ARBA00022837"/>
    </source>
</evidence>
<evidence type="ECO:0000313" key="10">
    <source>
        <dbReference type="EMBL" id="WAR25232.1"/>
    </source>
</evidence>
<keyword evidence="8" id="KW-0732">Signal</keyword>
<accession>A0ABY7FUC3</accession>
<feature type="compositionally biased region" description="Basic and acidic residues" evidence="6">
    <location>
        <begin position="698"/>
        <end position="708"/>
    </location>
</feature>
<feature type="compositionally biased region" description="Polar residues" evidence="6">
    <location>
        <begin position="676"/>
        <end position="686"/>
    </location>
</feature>
<evidence type="ECO:0000256" key="8">
    <source>
        <dbReference type="SAM" id="SignalP"/>
    </source>
</evidence>
<dbReference type="EMBL" id="CP111025">
    <property type="protein sequence ID" value="WAR25232.1"/>
    <property type="molecule type" value="Genomic_DNA"/>
</dbReference>
<dbReference type="InterPro" id="IPR002126">
    <property type="entry name" value="Cadherin-like_dom"/>
</dbReference>
<evidence type="ECO:0000256" key="5">
    <source>
        <dbReference type="PROSITE-ProRule" id="PRU00043"/>
    </source>
</evidence>
<keyword evidence="3 5" id="KW-0106">Calcium</keyword>
<feature type="domain" description="Cadherin" evidence="9">
    <location>
        <begin position="309"/>
        <end position="415"/>
    </location>
</feature>
<evidence type="ECO:0000313" key="11">
    <source>
        <dbReference type="Proteomes" id="UP001164746"/>
    </source>
</evidence>
<dbReference type="Proteomes" id="UP001164746">
    <property type="component" value="Chromosome 14"/>
</dbReference>
<organism evidence="10 11">
    <name type="scientific">Mya arenaria</name>
    <name type="common">Soft-shell clam</name>
    <dbReference type="NCBI Taxonomy" id="6604"/>
    <lineage>
        <taxon>Eukaryota</taxon>
        <taxon>Metazoa</taxon>
        <taxon>Spiralia</taxon>
        <taxon>Lophotrochozoa</taxon>
        <taxon>Mollusca</taxon>
        <taxon>Bivalvia</taxon>
        <taxon>Autobranchia</taxon>
        <taxon>Heteroconchia</taxon>
        <taxon>Euheterodonta</taxon>
        <taxon>Imparidentia</taxon>
        <taxon>Neoheterodontei</taxon>
        <taxon>Myida</taxon>
        <taxon>Myoidea</taxon>
        <taxon>Myidae</taxon>
        <taxon>Mya</taxon>
    </lineage>
</organism>
<feature type="region of interest" description="Disordered" evidence="6">
    <location>
        <begin position="640"/>
        <end position="722"/>
    </location>
</feature>
<feature type="domain" description="Cadherin" evidence="9">
    <location>
        <begin position="140"/>
        <end position="235"/>
    </location>
</feature>
<sequence length="722" mass="79543">MEISRWLPILLGCSLLHHTTAAYVEIGNLPASVAINEDEDTWPVYLYSVRVYTSGGTGFPSCTLSDTANFRFSATDTVTGQFEISTTSSPSFDYTASPVTLTVECTYDVKSDSKDLTVNVEQNVPPSFSTTTPSVDISAKTTRPGQIIYTFSYTDTDSPRPLHLSVLSAVDSTGADATSEFNVSNDALFLESDIKLVKVTSYTVTVVAGDNERPANSQTFTITVNVNDINLKPEFLINALSVLFPEGTAGRTLLHTIRYSDGNGDPVQIEYDIQDANNAIFDLVPSKSGDNTFTLTVIVNDTNEAPTWTGIPTAISVDENQAVGSVVETLSTHCTDPDTIPPETISYEFLFSTEHTYFAINSSGVVTFAVLFDYDDVNLANEFNLTIRCFDNSGFYDDTYLTVTVNDVNDNSPTCSPSTTSLSLRYDQNVSETIQTLDCTDIDSTVNAELEYSILGHAMGYGTTYFQVDATGNVSISQTFQMDFNTTFYVNILVNDKGTPPLSTTVTLTVTYTERPLNITYSKVEDCFACTTSAITILAAFGLVGFMVTTCFVVLLILKCCYDYEQWKIKKAFSKKRKRSWRCFGCCRPSEREKRTAEKAVARRRRDEEYIRARNQLMGITEEDGLGPEDTVVSSIPTKPAMRKKRPVPVAGPSATASTSLTGRERDQTPDIGIRSMQQPLTTSQKEQLEKFQTMKKNANDPAKHNKEQAASGMVWAFQGRK</sequence>
<keyword evidence="11" id="KW-1185">Reference proteome</keyword>
<evidence type="ECO:0000256" key="4">
    <source>
        <dbReference type="ARBA" id="ARBA00023136"/>
    </source>
</evidence>
<comment type="subcellular location">
    <subcellularLocation>
        <location evidence="1">Membrane</location>
    </subcellularLocation>
</comment>
<dbReference type="PROSITE" id="PS00232">
    <property type="entry name" value="CADHERIN_1"/>
    <property type="match status" value="1"/>
</dbReference>
<dbReference type="Gene3D" id="2.60.40.60">
    <property type="entry name" value="Cadherins"/>
    <property type="match status" value="3"/>
</dbReference>
<dbReference type="Pfam" id="PF00028">
    <property type="entry name" value="Cadherin"/>
    <property type="match status" value="2"/>
</dbReference>
<gene>
    <name evidence="10" type="ORF">MAR_010936</name>
</gene>
<evidence type="ECO:0000256" key="1">
    <source>
        <dbReference type="ARBA" id="ARBA00004370"/>
    </source>
</evidence>
<protein>
    <submittedName>
        <fullName evidence="10">PCD23-like protein</fullName>
    </submittedName>
</protein>
<dbReference type="PANTHER" id="PTHR24027:SF442">
    <property type="entry name" value="PROTOCADHERIN-15 ISOFORM X1"/>
    <property type="match status" value="1"/>
</dbReference>
<dbReference type="InterPro" id="IPR015919">
    <property type="entry name" value="Cadherin-like_sf"/>
</dbReference>
<evidence type="ECO:0000256" key="7">
    <source>
        <dbReference type="SAM" id="Phobius"/>
    </source>
</evidence>
<feature type="transmembrane region" description="Helical" evidence="7">
    <location>
        <begin position="534"/>
        <end position="558"/>
    </location>
</feature>
<proteinExistence type="predicted"/>
<feature type="domain" description="Cadherin" evidence="9">
    <location>
        <begin position="416"/>
        <end position="528"/>
    </location>
</feature>
<reference evidence="10" key="1">
    <citation type="submission" date="2022-11" db="EMBL/GenBank/DDBJ databases">
        <title>Centuries of genome instability and evolution in soft-shell clam transmissible cancer (bioRxiv).</title>
        <authorList>
            <person name="Hart S.F.M."/>
            <person name="Yonemitsu M.A."/>
            <person name="Giersch R.M."/>
            <person name="Beal B.F."/>
            <person name="Arriagada G."/>
            <person name="Davis B.W."/>
            <person name="Ostrander E.A."/>
            <person name="Goff S.P."/>
            <person name="Metzger M.J."/>
        </authorList>
    </citation>
    <scope>NUCLEOTIDE SEQUENCE</scope>
    <source>
        <strain evidence="10">MELC-2E11</strain>
        <tissue evidence="10">Siphon/mantle</tissue>
    </source>
</reference>
<evidence type="ECO:0000259" key="9">
    <source>
        <dbReference type="PROSITE" id="PS50268"/>
    </source>
</evidence>
<name>A0ABY7FUC3_MYAAR</name>
<keyword evidence="7" id="KW-1133">Transmembrane helix</keyword>
<dbReference type="PRINTS" id="PR00205">
    <property type="entry name" value="CADHERIN"/>
</dbReference>
<feature type="chain" id="PRO_5045426264" evidence="8">
    <location>
        <begin position="22"/>
        <end position="722"/>
    </location>
</feature>
<keyword evidence="4 7" id="KW-0472">Membrane</keyword>
<keyword evidence="2" id="KW-0677">Repeat</keyword>
<dbReference type="SUPFAM" id="SSF49313">
    <property type="entry name" value="Cadherin-like"/>
    <property type="match status" value="3"/>
</dbReference>
<dbReference type="InterPro" id="IPR039808">
    <property type="entry name" value="Cadherin"/>
</dbReference>
<dbReference type="SMART" id="SM00112">
    <property type="entry name" value="CA"/>
    <property type="match status" value="3"/>
</dbReference>
<dbReference type="PANTHER" id="PTHR24027">
    <property type="entry name" value="CADHERIN-23"/>
    <property type="match status" value="1"/>
</dbReference>
<dbReference type="PROSITE" id="PS50268">
    <property type="entry name" value="CADHERIN_2"/>
    <property type="match status" value="3"/>
</dbReference>
<keyword evidence="7" id="KW-0812">Transmembrane</keyword>
<evidence type="ECO:0000256" key="2">
    <source>
        <dbReference type="ARBA" id="ARBA00022737"/>
    </source>
</evidence>
<feature type="signal peptide" evidence="8">
    <location>
        <begin position="1"/>
        <end position="21"/>
    </location>
</feature>
<evidence type="ECO:0000256" key="6">
    <source>
        <dbReference type="SAM" id="MobiDB-lite"/>
    </source>
</evidence>